<evidence type="ECO:0000256" key="7">
    <source>
        <dbReference type="ARBA" id="ARBA00022840"/>
    </source>
</evidence>
<keyword evidence="5 10" id="KW-0347">Helicase</keyword>
<evidence type="ECO:0000256" key="5">
    <source>
        <dbReference type="ARBA" id="ARBA00022806"/>
    </source>
</evidence>
<dbReference type="AlphaFoldDB" id="L7L7S0"/>
<dbReference type="Pfam" id="PF17946">
    <property type="entry name" value="RecC_C"/>
    <property type="match status" value="1"/>
</dbReference>
<dbReference type="InterPro" id="IPR041500">
    <property type="entry name" value="RecC_C"/>
</dbReference>
<keyword evidence="4 10" id="KW-0378">Hydrolase</keyword>
<comment type="miscellaneous">
    <text evidence="10">In the RecBCD complex, RecB has a slow 3'-5' helicase, an exonuclease activity and loads RecA onto ssDNA, RecD has a fast 5'-3' helicase activity, while RecC stimulates the ATPase and processivity of the RecB helicase and contributes to recognition of the Chi site.</text>
</comment>
<dbReference type="Gene3D" id="3.40.50.300">
    <property type="entry name" value="P-loop containing nucleotide triphosphate hydrolases"/>
    <property type="match status" value="2"/>
</dbReference>
<feature type="domain" description="RecC C-terminal" evidence="11">
    <location>
        <begin position="795"/>
        <end position="1013"/>
    </location>
</feature>
<evidence type="ECO:0000256" key="6">
    <source>
        <dbReference type="ARBA" id="ARBA00022839"/>
    </source>
</evidence>
<evidence type="ECO:0000256" key="10">
    <source>
        <dbReference type="HAMAP-Rule" id="MF_01486"/>
    </source>
</evidence>
<dbReference type="PANTHER" id="PTHR30591:SF1">
    <property type="entry name" value="RECBCD ENZYME SUBUNIT RECC"/>
    <property type="match status" value="1"/>
</dbReference>
<dbReference type="OrthoDB" id="9762834at2"/>
<dbReference type="InterPro" id="IPR006697">
    <property type="entry name" value="RecC"/>
</dbReference>
<dbReference type="eggNOG" id="COG1330">
    <property type="taxonomic scope" value="Bacteria"/>
</dbReference>
<dbReference type="InterPro" id="IPR027417">
    <property type="entry name" value="P-loop_NTPase"/>
</dbReference>
<keyword evidence="3 10" id="KW-0227">DNA damage</keyword>
<evidence type="ECO:0000256" key="1">
    <source>
        <dbReference type="ARBA" id="ARBA00022722"/>
    </source>
</evidence>
<comment type="subunit">
    <text evidence="10">Heterotrimer of RecB, RecC and RecD. All subunits contribute to DNA-binding.</text>
</comment>
<keyword evidence="7 10" id="KW-0067">ATP-binding</keyword>
<keyword evidence="13" id="KW-1185">Reference proteome</keyword>
<dbReference type="Gene3D" id="3.40.50.10930">
    <property type="match status" value="1"/>
</dbReference>
<comment type="function">
    <text evidence="10">A helicase/nuclease that prepares dsDNA breaks (DSB) for recombinational DNA repair. Binds to DSBs and unwinds DNA via a highly rapid and processive ATP-dependent bidirectional helicase activity. Unwinds dsDNA until it encounters a Chi (crossover hotspot instigator) sequence from the 3' direction. Cuts ssDNA a few nucleotides 3' to the Chi site. The properties and activities of the enzyme are changed at Chi. The Chi-altered holoenzyme produces a long 3'-ssDNA overhang and facilitates RecA-binding to the ssDNA for homologous DNA recombination and repair. Holoenzyme degrades any linearized DNA that is unable to undergo homologous recombination. In the holoenzyme this subunit recognizes the wild-type Chi sequence, and when added to isolated RecB increases its ATP-dependent helicase processivity.</text>
</comment>
<protein>
    <recommendedName>
        <fullName evidence="10">RecBCD enzyme subunit RecC</fullName>
    </recommendedName>
    <alternativeName>
        <fullName evidence="10">Exonuclease V subunit RecC</fullName>
        <shortName evidence="10">ExoV subunit RecC</shortName>
    </alternativeName>
    <alternativeName>
        <fullName evidence="10">Helicase/nuclease RecBCD subunit RecC</fullName>
    </alternativeName>
</protein>
<dbReference type="PANTHER" id="PTHR30591">
    <property type="entry name" value="RECBCD ENZYME SUBUNIT RECC"/>
    <property type="match status" value="1"/>
</dbReference>
<evidence type="ECO:0000256" key="8">
    <source>
        <dbReference type="ARBA" id="ARBA00023125"/>
    </source>
</evidence>
<comment type="similarity">
    <text evidence="10">Belongs to the RecC family.</text>
</comment>
<dbReference type="Pfam" id="PF04257">
    <property type="entry name" value="Exonuc_V_gamma"/>
    <property type="match status" value="1"/>
</dbReference>
<keyword evidence="6 10" id="KW-0269">Exonuclease</keyword>
<dbReference type="RefSeq" id="WP_005935501.1">
    <property type="nucleotide sequence ID" value="NZ_ATVK01000040.1"/>
</dbReference>
<evidence type="ECO:0000256" key="4">
    <source>
        <dbReference type="ARBA" id="ARBA00022801"/>
    </source>
</evidence>
<dbReference type="GO" id="GO:0003677">
    <property type="term" value="F:DNA binding"/>
    <property type="evidence" value="ECO:0007669"/>
    <property type="project" value="UniProtKB-UniRule"/>
</dbReference>
<dbReference type="InterPro" id="IPR011335">
    <property type="entry name" value="Restrct_endonuc-II-like"/>
</dbReference>
<dbReference type="PIRSF" id="PIRSF000980">
    <property type="entry name" value="RecC"/>
    <property type="match status" value="1"/>
</dbReference>
<evidence type="ECO:0000256" key="9">
    <source>
        <dbReference type="ARBA" id="ARBA00023204"/>
    </source>
</evidence>
<dbReference type="GO" id="GO:0003678">
    <property type="term" value="F:DNA helicase activity"/>
    <property type="evidence" value="ECO:0007669"/>
    <property type="project" value="UniProtKB-UniRule"/>
</dbReference>
<dbReference type="GO" id="GO:0009338">
    <property type="term" value="C:exodeoxyribonuclease V complex"/>
    <property type="evidence" value="ECO:0007669"/>
    <property type="project" value="InterPro"/>
</dbReference>
<reference evidence="12 13" key="1">
    <citation type="submission" date="2012-12" db="EMBL/GenBank/DDBJ databases">
        <title>Whole genome shotgun sequence of Gordonia hirsuta NBRC 16056.</title>
        <authorList>
            <person name="Isaki-Nakamura S."/>
            <person name="Hosoyama A."/>
            <person name="Tsuchikane K."/>
            <person name="Katsumata H."/>
            <person name="Baba S."/>
            <person name="Yamazaki S."/>
            <person name="Fujita N."/>
        </authorList>
    </citation>
    <scope>NUCLEOTIDE SEQUENCE [LARGE SCALE GENOMIC DNA]</scope>
    <source>
        <strain evidence="12 13">NBRC 16056</strain>
    </source>
</reference>
<dbReference type="Gene3D" id="1.10.10.160">
    <property type="match status" value="1"/>
</dbReference>
<dbReference type="SUPFAM" id="SSF52540">
    <property type="entry name" value="P-loop containing nucleoside triphosphate hydrolases"/>
    <property type="match status" value="2"/>
</dbReference>
<dbReference type="GO" id="GO:0008854">
    <property type="term" value="F:exodeoxyribonuclease V activity"/>
    <property type="evidence" value="ECO:0007669"/>
    <property type="project" value="InterPro"/>
</dbReference>
<dbReference type="HAMAP" id="MF_01486">
    <property type="entry name" value="RecC"/>
    <property type="match status" value="1"/>
</dbReference>
<dbReference type="GO" id="GO:0000724">
    <property type="term" value="P:double-strand break repair via homologous recombination"/>
    <property type="evidence" value="ECO:0007669"/>
    <property type="project" value="UniProtKB-UniRule"/>
</dbReference>
<organism evidence="12 13">
    <name type="scientific">Gordonia hirsuta DSM 44140 = NBRC 16056</name>
    <dbReference type="NCBI Taxonomy" id="1121927"/>
    <lineage>
        <taxon>Bacteria</taxon>
        <taxon>Bacillati</taxon>
        <taxon>Actinomycetota</taxon>
        <taxon>Actinomycetes</taxon>
        <taxon>Mycobacteriales</taxon>
        <taxon>Gordoniaceae</taxon>
        <taxon>Gordonia</taxon>
    </lineage>
</organism>
<dbReference type="GO" id="GO:0005524">
    <property type="term" value="F:ATP binding"/>
    <property type="evidence" value="ECO:0007669"/>
    <property type="project" value="UniProtKB-UniRule"/>
</dbReference>
<gene>
    <name evidence="10 12" type="primary">recC</name>
    <name evidence="12" type="ORF">GOHSU_02_02110</name>
</gene>
<keyword evidence="1 10" id="KW-0540">Nuclease</keyword>
<keyword evidence="2 10" id="KW-0547">Nucleotide-binding</keyword>
<evidence type="ECO:0000313" key="12">
    <source>
        <dbReference type="EMBL" id="GAC56063.1"/>
    </source>
</evidence>
<name>L7L7S0_9ACTN</name>
<dbReference type="NCBIfam" id="TIGR01450">
    <property type="entry name" value="recC"/>
    <property type="match status" value="1"/>
</dbReference>
<comment type="caution">
    <text evidence="12">The sequence shown here is derived from an EMBL/GenBank/DDBJ whole genome shotgun (WGS) entry which is preliminary data.</text>
</comment>
<evidence type="ECO:0000256" key="3">
    <source>
        <dbReference type="ARBA" id="ARBA00022763"/>
    </source>
</evidence>
<dbReference type="EMBL" id="BANT01000002">
    <property type="protein sequence ID" value="GAC56063.1"/>
    <property type="molecule type" value="Genomic_DNA"/>
</dbReference>
<dbReference type="SUPFAM" id="SSF52980">
    <property type="entry name" value="Restriction endonuclease-like"/>
    <property type="match status" value="1"/>
</dbReference>
<proteinExistence type="inferred from homology"/>
<evidence type="ECO:0000259" key="11">
    <source>
        <dbReference type="Pfam" id="PF17946"/>
    </source>
</evidence>
<dbReference type="STRING" id="1121927.GOHSU_02_02110"/>
<dbReference type="InterPro" id="IPR013986">
    <property type="entry name" value="DExx_box_DNA_helicase_dom_sf"/>
</dbReference>
<keyword evidence="9 10" id="KW-0234">DNA repair</keyword>
<keyword evidence="8 10" id="KW-0238">DNA-binding</keyword>
<accession>L7L7S0</accession>
<evidence type="ECO:0000313" key="13">
    <source>
        <dbReference type="Proteomes" id="UP000053405"/>
    </source>
</evidence>
<dbReference type="Proteomes" id="UP000053405">
    <property type="component" value="Unassembled WGS sequence"/>
</dbReference>
<sequence>MLTVHRAERVDVLADVLADQFATPLPDPLQAELVVVPARGVERWLSQRLALRLGAAGASDGIAANIDFPSPDSLLRRVVLATAADPDAAQAWYTDRLVWPVLQMIDAHLHDERLSVLRRHLSGPDGAGRRLSAATTIAELFAAYGRQRPTMLADWAVGRDTDGAGRRLDPTLDWQPWFWRLVREQIAAPHLAEQLDDVAAVLRTDPAVVDLPERFAFFGATRIPEALRSILAALAEHREVSVMLPHPSDALWHKVAAHPGRVPRARAVADQVRPAHPLLAALSRDVQELQEVLSPQIGADVLHRLPARSPSLLAAIQEGLADDRLSPRSGPAPDDSLEVHACHGPERQVEVLRDRLLRLFDDHPDLQPRDVLIMCPDVEAFAPLIQGAFGQTGLDHPGFSLRVRLADRGLRETNEVLDVLAAVVDLAAGRVRSGELLDLLGLPAVQRRFGLSDDDLETLAGWIERAGVRWGIDEVQRERFGMGGFPQGTAAVGRDRLLLGVLAEESENQWLGSGLPLDGVESTKVDLAGRFAEFVDRLGRLLRALDERRSAPEWAHVLSGAVDALTESAPDTQWQRVQAISMLTEALDVSGAAEAVLGRDDIREMLGRLLAARPTRANFCTGELTVATLTPMRSVPHRAVVLLGMDAESFPRSGSIDGDDILRRVPLIGERDRADEDRQVFLDALGSAVDHLLVFYTGADPVTGAVVPPPVLVSELIETADTVSQGSTGVVHRHTLHAFDERNFRPGPGTAPLSYDSRLLRGARALAAVTAGSVRATDFPVAAETVLPPVDPTVDIDLADLIAVLQSPAERFVRDRLGAVLPDHDETHPEELDVQLDGLQTWKIGDRYLQHFLAGVDSHLIESAEIRRGTLPPFDFGRQVLESVRDKAEAVGVVGAQHRSGHGDTVDVRVRLADGRRVYGTVPDVFGDRLVTVGYSKLSAKQRLASWIRLLMIAAGASYPITEALTIGAARSGTGAQISRLRRPDDPLALIEQLVAVRDAALRAPLWLPPTVGDDAAQSFGSGRADRALARIRSERGFVVNDRYVNWLLFDDPGRGATVDQQIDLAAAAPFAELDPMLPDLSAAGVSGAAARLIGVAVTIYRPLRERETSR</sequence>
<evidence type="ECO:0000256" key="2">
    <source>
        <dbReference type="ARBA" id="ARBA00022741"/>
    </source>
</evidence>